<dbReference type="PROSITE" id="PS51276">
    <property type="entry name" value="PEPTIDASE_C56_PFPI"/>
    <property type="match status" value="1"/>
</dbReference>
<dbReference type="GO" id="GO:0006508">
    <property type="term" value="P:proteolysis"/>
    <property type="evidence" value="ECO:0007669"/>
    <property type="project" value="UniProtKB-KW"/>
</dbReference>
<organism evidence="3 4">
    <name type="scientific">Crateriforma conspicua</name>
    <dbReference type="NCBI Taxonomy" id="2527996"/>
    <lineage>
        <taxon>Bacteria</taxon>
        <taxon>Pseudomonadati</taxon>
        <taxon>Planctomycetota</taxon>
        <taxon>Planctomycetia</taxon>
        <taxon>Planctomycetales</taxon>
        <taxon>Planctomycetaceae</taxon>
        <taxon>Crateriforma</taxon>
    </lineage>
</organism>
<gene>
    <name evidence="3" type="primary">yraA_1</name>
    <name evidence="3" type="ORF">V7x_02700</name>
</gene>
<dbReference type="Proteomes" id="UP000316476">
    <property type="component" value="Unassembled WGS sequence"/>
</dbReference>
<dbReference type="AlphaFoldDB" id="A0A5C6FR52"/>
<dbReference type="InterPro" id="IPR002818">
    <property type="entry name" value="DJ-1/PfpI"/>
</dbReference>
<keyword evidence="3" id="KW-0645">Protease</keyword>
<dbReference type="Gene3D" id="3.40.50.880">
    <property type="match status" value="1"/>
</dbReference>
<evidence type="ECO:0000313" key="3">
    <source>
        <dbReference type="EMBL" id="TWU64726.1"/>
    </source>
</evidence>
<dbReference type="EC" id="3.2.-.-" evidence="3"/>
<evidence type="ECO:0000313" key="4">
    <source>
        <dbReference type="Proteomes" id="UP000316476"/>
    </source>
</evidence>
<feature type="domain" description="DJ-1/PfpI" evidence="2">
    <location>
        <begin position="64"/>
        <end position="231"/>
    </location>
</feature>
<dbReference type="EMBL" id="SJPZ01000001">
    <property type="protein sequence ID" value="TWU64726.1"/>
    <property type="molecule type" value="Genomic_DNA"/>
</dbReference>
<evidence type="ECO:0000256" key="1">
    <source>
        <dbReference type="ARBA" id="ARBA00008542"/>
    </source>
</evidence>
<dbReference type="Pfam" id="PF01965">
    <property type="entry name" value="DJ-1_PfpI"/>
    <property type="match status" value="1"/>
</dbReference>
<proteinExistence type="inferred from homology"/>
<keyword evidence="3" id="KW-0378">Hydrolase</keyword>
<accession>A0A5C6FR52</accession>
<sequence>MPAASHVPTAEWSRLVRLARDVRRLGFLKFSAGIRWLRCQVPDQTTNNFEGKLSLMNSQSLQGKRIAFLATDGFEQVELTKPWQAIQDAGAEVVLVSPKTGQIQGVNHDEKADKFDVDLSVHDASAEDFDGLVLPGGVMNPDALRTCDVSVSFVRDFFKQHKPVAAICHGPWTLVEADVVRDRTVTSWPSLKTDLVNAGAQWVDEECVCDQGLVTSRNPDDLPAFCDKAIEEFAEGKHAAQTV</sequence>
<reference evidence="3 4" key="1">
    <citation type="submission" date="2019-02" db="EMBL/GenBank/DDBJ databases">
        <title>Deep-cultivation of Planctomycetes and their phenomic and genomic characterization uncovers novel biology.</title>
        <authorList>
            <person name="Wiegand S."/>
            <person name="Jogler M."/>
            <person name="Boedeker C."/>
            <person name="Pinto D."/>
            <person name="Vollmers J."/>
            <person name="Rivas-Marin E."/>
            <person name="Kohn T."/>
            <person name="Peeters S.H."/>
            <person name="Heuer A."/>
            <person name="Rast P."/>
            <person name="Oberbeckmann S."/>
            <person name="Bunk B."/>
            <person name="Jeske O."/>
            <person name="Meyerdierks A."/>
            <person name="Storesund J.E."/>
            <person name="Kallscheuer N."/>
            <person name="Luecker S."/>
            <person name="Lage O.M."/>
            <person name="Pohl T."/>
            <person name="Merkel B.J."/>
            <person name="Hornburger P."/>
            <person name="Mueller R.-W."/>
            <person name="Bruemmer F."/>
            <person name="Labrenz M."/>
            <person name="Spormann A.M."/>
            <person name="Op Den Camp H."/>
            <person name="Overmann J."/>
            <person name="Amann R."/>
            <person name="Jetten M.S.M."/>
            <person name="Mascher T."/>
            <person name="Medema M.H."/>
            <person name="Devos D.P."/>
            <person name="Kaster A.-K."/>
            <person name="Ovreas L."/>
            <person name="Rohde M."/>
            <person name="Galperin M.Y."/>
            <person name="Jogler C."/>
        </authorList>
    </citation>
    <scope>NUCLEOTIDE SEQUENCE [LARGE SCALE GENOMIC DNA]</scope>
    <source>
        <strain evidence="3 4">V7</strain>
    </source>
</reference>
<dbReference type="NCBIfam" id="TIGR01382">
    <property type="entry name" value="PfpI"/>
    <property type="match status" value="1"/>
</dbReference>
<name>A0A5C6FR52_9PLAN</name>
<comment type="caution">
    <text evidence="3">The sequence shown here is derived from an EMBL/GenBank/DDBJ whole genome shotgun (WGS) entry which is preliminary data.</text>
</comment>
<comment type="similarity">
    <text evidence="1">Belongs to the peptidase C56 family.</text>
</comment>
<dbReference type="SUPFAM" id="SSF52317">
    <property type="entry name" value="Class I glutamine amidotransferase-like"/>
    <property type="match status" value="1"/>
</dbReference>
<dbReference type="PANTHER" id="PTHR42733:SF12">
    <property type="entry name" value="PROTEINASE"/>
    <property type="match status" value="1"/>
</dbReference>
<keyword evidence="3" id="KW-0326">Glycosidase</keyword>
<dbReference type="CDD" id="cd03134">
    <property type="entry name" value="GATase1_PfpI_like"/>
    <property type="match status" value="1"/>
</dbReference>
<dbReference type="GO" id="GO:0008233">
    <property type="term" value="F:peptidase activity"/>
    <property type="evidence" value="ECO:0007669"/>
    <property type="project" value="UniProtKB-KW"/>
</dbReference>
<dbReference type="GO" id="GO:0016798">
    <property type="term" value="F:hydrolase activity, acting on glycosyl bonds"/>
    <property type="evidence" value="ECO:0007669"/>
    <property type="project" value="UniProtKB-KW"/>
</dbReference>
<dbReference type="InterPro" id="IPR029062">
    <property type="entry name" value="Class_I_gatase-like"/>
</dbReference>
<protein>
    <submittedName>
        <fullName evidence="3">Putative cysteine protease YraA</fullName>
        <ecNumber evidence="3">3.2.-.-</ecNumber>
    </submittedName>
</protein>
<dbReference type="InterPro" id="IPR006286">
    <property type="entry name" value="C56_PfpI-like"/>
</dbReference>
<evidence type="ECO:0000259" key="2">
    <source>
        <dbReference type="Pfam" id="PF01965"/>
    </source>
</evidence>
<dbReference type="PANTHER" id="PTHR42733">
    <property type="entry name" value="DJ-1 PROTEIN"/>
    <property type="match status" value="1"/>
</dbReference>